<proteinExistence type="predicted"/>
<feature type="transmembrane region" description="Helical" evidence="2">
    <location>
        <begin position="33"/>
        <end position="53"/>
    </location>
</feature>
<feature type="transmembrane region" description="Helical" evidence="2">
    <location>
        <begin position="151"/>
        <end position="173"/>
    </location>
</feature>
<dbReference type="Proteomes" id="UP000324767">
    <property type="component" value="Unassembled WGS sequence"/>
</dbReference>
<evidence type="ECO:0000256" key="1">
    <source>
        <dbReference type="SAM" id="MobiDB-lite"/>
    </source>
</evidence>
<keyword evidence="2" id="KW-0812">Transmembrane</keyword>
<evidence type="ECO:0000313" key="4">
    <source>
        <dbReference type="Proteomes" id="UP000324767"/>
    </source>
</evidence>
<keyword evidence="2" id="KW-0472">Membrane</keyword>
<feature type="region of interest" description="Disordered" evidence="1">
    <location>
        <begin position="1"/>
        <end position="20"/>
    </location>
</feature>
<evidence type="ECO:0000256" key="2">
    <source>
        <dbReference type="SAM" id="Phobius"/>
    </source>
</evidence>
<dbReference type="EMBL" id="VXIT01000007">
    <property type="protein sequence ID" value="KAA6411394.1"/>
    <property type="molecule type" value="Genomic_DNA"/>
</dbReference>
<reference evidence="3 4" key="1">
    <citation type="submission" date="2019-09" db="EMBL/GenBank/DDBJ databases">
        <title>The hologenome of the rock-dwelling lichen Lasallia pustulata.</title>
        <authorList>
            <person name="Greshake Tzovaras B."/>
            <person name="Segers F."/>
            <person name="Bicker A."/>
            <person name="Dal Grande F."/>
            <person name="Otte J."/>
            <person name="Hankeln T."/>
            <person name="Schmitt I."/>
            <person name="Ebersberger I."/>
        </authorList>
    </citation>
    <scope>NUCLEOTIDE SEQUENCE [LARGE SCALE GENOMIC DNA]</scope>
    <source>
        <strain evidence="3">A1-1</strain>
    </source>
</reference>
<evidence type="ECO:0000313" key="3">
    <source>
        <dbReference type="EMBL" id="KAA6411394.1"/>
    </source>
</evidence>
<feature type="transmembrane region" description="Helical" evidence="2">
    <location>
        <begin position="122"/>
        <end position="139"/>
    </location>
</feature>
<accession>A0A5M8PPG7</accession>
<feature type="transmembrane region" description="Helical" evidence="2">
    <location>
        <begin position="83"/>
        <end position="102"/>
    </location>
</feature>
<keyword evidence="2" id="KW-1133">Transmembrane helix</keyword>
<sequence length="174" mass="20465">MDQPSVHDNDENEVNSDVSEDDWDRSYYQNQPWFENLIQFMVILTLEFFYWILSRFTALGSMLADLQVYGAYGYSGSEDYYTALFWFLYMVPSSLAFFTLLFSSLQNQLLKMTVKTSRALRFMVLIVLLVPLTFLLFFIKDPVNFGTFQRVPLYLFGLYIPCYLLRAQVASLFI</sequence>
<feature type="compositionally biased region" description="Acidic residues" evidence="1">
    <location>
        <begin position="10"/>
        <end position="20"/>
    </location>
</feature>
<dbReference type="AlphaFoldDB" id="A0A5M8PPG7"/>
<organism evidence="3 4">
    <name type="scientific">Lasallia pustulata</name>
    <dbReference type="NCBI Taxonomy" id="136370"/>
    <lineage>
        <taxon>Eukaryota</taxon>
        <taxon>Fungi</taxon>
        <taxon>Dikarya</taxon>
        <taxon>Ascomycota</taxon>
        <taxon>Pezizomycotina</taxon>
        <taxon>Lecanoromycetes</taxon>
        <taxon>OSLEUM clade</taxon>
        <taxon>Umbilicariomycetidae</taxon>
        <taxon>Umbilicariales</taxon>
        <taxon>Umbilicariaceae</taxon>
        <taxon>Lasallia</taxon>
    </lineage>
</organism>
<protein>
    <submittedName>
        <fullName evidence="3">Uncharacterized protein</fullName>
    </submittedName>
</protein>
<gene>
    <name evidence="3" type="ORF">FRX48_04674</name>
</gene>
<name>A0A5M8PPG7_9LECA</name>
<comment type="caution">
    <text evidence="3">The sequence shown here is derived from an EMBL/GenBank/DDBJ whole genome shotgun (WGS) entry which is preliminary data.</text>
</comment>